<gene>
    <name evidence="1" type="ORF">EM6_3005</name>
</gene>
<proteinExistence type="predicted"/>
<reference evidence="2" key="1">
    <citation type="journal article" date="2017" name="Biotechnol. Biofuels">
        <title>Evaluation of environmental bacterial communities as a factor affecting the growth of duckweed Lemna minor.</title>
        <authorList>
            <person name="Ishizawa H."/>
            <person name="Kuroda M."/>
            <person name="Morikawa M."/>
            <person name="Ike M."/>
        </authorList>
    </citation>
    <scope>NUCLEOTIDE SEQUENCE [LARGE SCALE GENOMIC DNA]</scope>
    <source>
        <strain evidence="2">M6</strain>
    </source>
</reference>
<name>A0A3G9GCI7_9CAUL</name>
<accession>A0A3G9GCI7</accession>
<dbReference type="EMBL" id="AP018828">
    <property type="protein sequence ID" value="BBF82368.1"/>
    <property type="molecule type" value="Genomic_DNA"/>
</dbReference>
<evidence type="ECO:0000313" key="1">
    <source>
        <dbReference type="EMBL" id="BBF82368.1"/>
    </source>
</evidence>
<sequence length="251" mass="27152">MVLALSPATVCASAWGPDSGASEVIVKAEVVTASKGFDASGTAAIDLPHWEEKRVTVFAERGVHDLLSVFAKANIQDIQTSVDSFSGLGSVEIGLKTPLYRSDRSALSASVSLDGFGKGRRDEFSVPGDEDPDIEVRLYGGHSFEARKVPMFVDAQVARRARSGSNADQWRVDMTVGARPSPKWIVMAQVFAGKTDRLNGFEAKWTHVETSAVRFFDAKQTLGVQFGLRQTVSGENVPKSSAVTIGLWKRF</sequence>
<dbReference type="Proteomes" id="UP000278756">
    <property type="component" value="Chromosome 2"/>
</dbReference>
<dbReference type="AlphaFoldDB" id="A0A3G9GCI7"/>
<protein>
    <submittedName>
        <fullName evidence="1">Uncharacterized protein</fullName>
    </submittedName>
</protein>
<evidence type="ECO:0000313" key="2">
    <source>
        <dbReference type="Proteomes" id="UP000278756"/>
    </source>
</evidence>
<reference evidence="2" key="2">
    <citation type="journal article" date="2017" name="Plant Physiol. Biochem.">
        <title>Differential oxidative and antioxidative response of duckweed Lemna minor toward plant growth promoting/inhibiting bacteria.</title>
        <authorList>
            <person name="Ishizawa H."/>
            <person name="Kuroda M."/>
            <person name="Morikawa M."/>
            <person name="Ike M."/>
        </authorList>
    </citation>
    <scope>NUCLEOTIDE SEQUENCE [LARGE SCALE GENOMIC DNA]</scope>
    <source>
        <strain evidence="2">M6</strain>
    </source>
</reference>
<organism evidence="1 2">
    <name type="scientific">Asticcacaulis excentricus</name>
    <dbReference type="NCBI Taxonomy" id="78587"/>
    <lineage>
        <taxon>Bacteria</taxon>
        <taxon>Pseudomonadati</taxon>
        <taxon>Pseudomonadota</taxon>
        <taxon>Alphaproteobacteria</taxon>
        <taxon>Caulobacterales</taxon>
        <taxon>Caulobacteraceae</taxon>
        <taxon>Asticcacaulis</taxon>
    </lineage>
</organism>